<feature type="non-terminal residue" evidence="2">
    <location>
        <position position="1"/>
    </location>
</feature>
<keyword evidence="3" id="KW-1185">Reference proteome</keyword>
<sequence>CSLNLIGPHWADVSEGSLKGHLEDNLVAGLNSCVEIPPSAELRNRTRRTTDPETQSSSLREAEC</sequence>
<evidence type="ECO:0000313" key="3">
    <source>
        <dbReference type="Proteomes" id="UP001345963"/>
    </source>
</evidence>
<dbReference type="EMBL" id="JAHUTI010022068">
    <property type="protein sequence ID" value="MED6239768.1"/>
    <property type="molecule type" value="Genomic_DNA"/>
</dbReference>
<organism evidence="2 3">
    <name type="scientific">Ataeniobius toweri</name>
    <dbReference type="NCBI Taxonomy" id="208326"/>
    <lineage>
        <taxon>Eukaryota</taxon>
        <taxon>Metazoa</taxon>
        <taxon>Chordata</taxon>
        <taxon>Craniata</taxon>
        <taxon>Vertebrata</taxon>
        <taxon>Euteleostomi</taxon>
        <taxon>Actinopterygii</taxon>
        <taxon>Neopterygii</taxon>
        <taxon>Teleostei</taxon>
        <taxon>Neoteleostei</taxon>
        <taxon>Acanthomorphata</taxon>
        <taxon>Ovalentaria</taxon>
        <taxon>Atherinomorphae</taxon>
        <taxon>Cyprinodontiformes</taxon>
        <taxon>Goodeidae</taxon>
        <taxon>Ataeniobius</taxon>
    </lineage>
</organism>
<feature type="compositionally biased region" description="Polar residues" evidence="1">
    <location>
        <begin position="52"/>
        <end position="64"/>
    </location>
</feature>
<accession>A0ABU7APC7</accession>
<gene>
    <name evidence="2" type="ORF">ATANTOWER_010948</name>
</gene>
<comment type="caution">
    <text evidence="2">The sequence shown here is derived from an EMBL/GenBank/DDBJ whole genome shotgun (WGS) entry which is preliminary data.</text>
</comment>
<protein>
    <submittedName>
        <fullName evidence="2">Uncharacterized protein</fullName>
    </submittedName>
</protein>
<evidence type="ECO:0000256" key="1">
    <source>
        <dbReference type="SAM" id="MobiDB-lite"/>
    </source>
</evidence>
<feature type="compositionally biased region" description="Basic and acidic residues" evidence="1">
    <location>
        <begin position="42"/>
        <end position="51"/>
    </location>
</feature>
<evidence type="ECO:0000313" key="2">
    <source>
        <dbReference type="EMBL" id="MED6239768.1"/>
    </source>
</evidence>
<reference evidence="2 3" key="1">
    <citation type="submission" date="2021-07" db="EMBL/GenBank/DDBJ databases">
        <authorList>
            <person name="Palmer J.M."/>
        </authorList>
    </citation>
    <scope>NUCLEOTIDE SEQUENCE [LARGE SCALE GENOMIC DNA]</scope>
    <source>
        <strain evidence="2 3">AT_MEX2019</strain>
        <tissue evidence="2">Muscle</tissue>
    </source>
</reference>
<proteinExistence type="predicted"/>
<feature type="region of interest" description="Disordered" evidence="1">
    <location>
        <begin position="38"/>
        <end position="64"/>
    </location>
</feature>
<name>A0ABU7APC7_9TELE</name>
<dbReference type="Proteomes" id="UP001345963">
    <property type="component" value="Unassembled WGS sequence"/>
</dbReference>